<feature type="chain" id="PRO_5003467449" description="DUF1223 domain-containing protein" evidence="1">
    <location>
        <begin position="25"/>
        <end position="245"/>
    </location>
</feature>
<dbReference type="PANTHER" id="PTHR36057:SF1">
    <property type="entry name" value="LIPOPROTEIN LIPID ATTACHMENT SITE-LIKE PROTEIN, PUTATIVE (DUF1223)-RELATED"/>
    <property type="match status" value="1"/>
</dbReference>
<protein>
    <recommendedName>
        <fullName evidence="4">DUF1223 domain-containing protein</fullName>
    </recommendedName>
</protein>
<dbReference type="eggNOG" id="COG5429">
    <property type="taxonomic scope" value="Bacteria"/>
</dbReference>
<dbReference type="STRING" id="1082931.KKY_3275"/>
<dbReference type="RefSeq" id="WP_014132407.1">
    <property type="nucleotide sequence ID" value="NC_016078.1"/>
</dbReference>
<dbReference type="KEGG" id="phl:KKY_3275"/>
<dbReference type="PANTHER" id="PTHR36057">
    <property type="match status" value="1"/>
</dbReference>
<dbReference type="Pfam" id="PF06764">
    <property type="entry name" value="DUF1223"/>
    <property type="match status" value="1"/>
</dbReference>
<sequence length="245" mass="26293">MNASPLRLGLASVVLCLAALPAGAIEIRNQADTVVELFTSQGCSRCPDADRLLAQLGAREDIVALAYHIDYWDYIGWEDTFALPANTELQKGYAESWGKNRIYTPQMVINGQSAVVGSDVAEAERAIEQAAPLLPVTLRINGPDSIVFSAPADQELSAAVVWVVPYRARAEVTIERGENSGQALPYTHIVTSRQAIGMWNPAQGAEITIPLEEVLGPNSDGAAIIVQEKNGTLPGRILGASLFIR</sequence>
<organism evidence="2 3">
    <name type="scientific">Pelagibacterium halotolerans (strain DSM 22347 / JCM 15775 / CGMCC 1.7692 / B2)</name>
    <dbReference type="NCBI Taxonomy" id="1082931"/>
    <lineage>
        <taxon>Bacteria</taxon>
        <taxon>Pseudomonadati</taxon>
        <taxon>Pseudomonadota</taxon>
        <taxon>Alphaproteobacteria</taxon>
        <taxon>Hyphomicrobiales</taxon>
        <taxon>Devosiaceae</taxon>
        <taxon>Pelagibacterium</taxon>
    </lineage>
</organism>
<dbReference type="SUPFAM" id="SSF52833">
    <property type="entry name" value="Thioredoxin-like"/>
    <property type="match status" value="1"/>
</dbReference>
<accession>G4R6Z0</accession>
<dbReference type="Proteomes" id="UP000008850">
    <property type="component" value="Chromosome"/>
</dbReference>
<keyword evidence="3" id="KW-1185">Reference proteome</keyword>
<dbReference type="AlphaFoldDB" id="G4R6Z0"/>
<evidence type="ECO:0000256" key="1">
    <source>
        <dbReference type="SAM" id="SignalP"/>
    </source>
</evidence>
<dbReference type="HOGENOM" id="CLU_065609_0_0_5"/>
<evidence type="ECO:0000313" key="3">
    <source>
        <dbReference type="Proteomes" id="UP000008850"/>
    </source>
</evidence>
<evidence type="ECO:0008006" key="4">
    <source>
        <dbReference type="Google" id="ProtNLM"/>
    </source>
</evidence>
<gene>
    <name evidence="2" type="ordered locus">KKY_3275</name>
</gene>
<proteinExistence type="predicted"/>
<dbReference type="InterPro" id="IPR010634">
    <property type="entry name" value="DUF1223"/>
</dbReference>
<keyword evidence="1" id="KW-0732">Signal</keyword>
<evidence type="ECO:0000313" key="2">
    <source>
        <dbReference type="EMBL" id="AEQ53263.1"/>
    </source>
</evidence>
<dbReference type="InterPro" id="IPR036249">
    <property type="entry name" value="Thioredoxin-like_sf"/>
</dbReference>
<feature type="signal peptide" evidence="1">
    <location>
        <begin position="1"/>
        <end position="24"/>
    </location>
</feature>
<dbReference type="PATRIC" id="fig|1082931.4.peg.3228"/>
<dbReference type="EMBL" id="CP003075">
    <property type="protein sequence ID" value="AEQ53263.1"/>
    <property type="molecule type" value="Genomic_DNA"/>
</dbReference>
<name>G4R6Z0_PELHB</name>
<reference evidence="2 3" key="1">
    <citation type="journal article" date="2012" name="J. Bacteriol.">
        <title>Complete genome sequence of Pelagibacterium halotolerans B2T.</title>
        <authorList>
            <person name="Huo Y.Y."/>
            <person name="Cheng H."/>
            <person name="Han X.F."/>
            <person name="Jiang X.W."/>
            <person name="Sun C."/>
            <person name="Zhang X.Q."/>
            <person name="Zhu X.F."/>
            <person name="Liu Y.F."/>
            <person name="Li P.F."/>
            <person name="Ni P.X."/>
            <person name="Wu M."/>
        </authorList>
    </citation>
    <scope>NUCLEOTIDE SEQUENCE [LARGE SCALE GENOMIC DNA]</scope>
    <source>
        <strain evidence="3">DSM 22347 / JCM 15775 / CGMCC 1.7692 / B2</strain>
    </source>
</reference>